<gene>
    <name evidence="2" type="ORF">B7C42_03125</name>
</gene>
<feature type="transmembrane region" description="Helical" evidence="1">
    <location>
        <begin position="127"/>
        <end position="146"/>
    </location>
</feature>
<keyword evidence="1" id="KW-0812">Transmembrane</keyword>
<keyword evidence="1" id="KW-1133">Transmembrane helix</keyword>
<sequence>MSNSVLAVTQYPVPPLDLSAPSGLSWVFTVLCVVFGLVAVGYGAWLARRGEVMGLALLVGGLLTCTFEPLADYIGLLWFADDNVAVTVNLVGRHIPLYVVVGYMFFFGLLSYIDYRAIVLGAGRKYFLGSFAIAFVFDWTLQATGANFDLYRYYGADPFRIFGAPLWWFAIDGSATVLIAFVMFILRHRIVGWGRLLPVVCVLPLYAGWNAAVGMPIFAAKNSNFDPAVNGNGSNVLVLIGGLLTFAAVAFFGWIILGEIQRAQRGAGIPVMRRFSLRTLLFAPLAYEPVDARGARSSAVANQVA</sequence>
<dbReference type="EMBL" id="NGAF01000005">
    <property type="protein sequence ID" value="OXR45167.1"/>
    <property type="molecule type" value="Genomic_DNA"/>
</dbReference>
<dbReference type="AlphaFoldDB" id="A0A231H8Z7"/>
<reference evidence="2 3" key="1">
    <citation type="submission" date="2017-07" db="EMBL/GenBank/DDBJ databases">
        <title>First draft Genome Sequence of Nocardia cerradoensis isolated from human infection.</title>
        <authorList>
            <person name="Carrasco G."/>
        </authorList>
    </citation>
    <scope>NUCLEOTIDE SEQUENCE [LARGE SCALE GENOMIC DNA]</scope>
    <source>
        <strain evidence="2 3">CNM20130759</strain>
    </source>
</reference>
<evidence type="ECO:0000256" key="1">
    <source>
        <dbReference type="SAM" id="Phobius"/>
    </source>
</evidence>
<accession>A0A231H8Z7</accession>
<feature type="transmembrane region" description="Helical" evidence="1">
    <location>
        <begin position="24"/>
        <end position="45"/>
    </location>
</feature>
<feature type="transmembrane region" description="Helical" evidence="1">
    <location>
        <begin position="52"/>
        <end position="75"/>
    </location>
</feature>
<comment type="caution">
    <text evidence="2">The sequence shown here is derived from an EMBL/GenBank/DDBJ whole genome shotgun (WGS) entry which is preliminary data.</text>
</comment>
<evidence type="ECO:0000313" key="2">
    <source>
        <dbReference type="EMBL" id="OXR45167.1"/>
    </source>
</evidence>
<evidence type="ECO:0008006" key="4">
    <source>
        <dbReference type="Google" id="ProtNLM"/>
    </source>
</evidence>
<feature type="transmembrane region" description="Helical" evidence="1">
    <location>
        <begin position="95"/>
        <end position="115"/>
    </location>
</feature>
<evidence type="ECO:0000313" key="3">
    <source>
        <dbReference type="Proteomes" id="UP000215506"/>
    </source>
</evidence>
<organism evidence="2 3">
    <name type="scientific">Nocardia cerradoensis</name>
    <dbReference type="NCBI Taxonomy" id="85688"/>
    <lineage>
        <taxon>Bacteria</taxon>
        <taxon>Bacillati</taxon>
        <taxon>Actinomycetota</taxon>
        <taxon>Actinomycetes</taxon>
        <taxon>Mycobacteriales</taxon>
        <taxon>Nocardiaceae</taxon>
        <taxon>Nocardia</taxon>
    </lineage>
</organism>
<feature type="transmembrane region" description="Helical" evidence="1">
    <location>
        <begin position="238"/>
        <end position="257"/>
    </location>
</feature>
<keyword evidence="1" id="KW-0472">Membrane</keyword>
<feature type="transmembrane region" description="Helical" evidence="1">
    <location>
        <begin position="166"/>
        <end position="184"/>
    </location>
</feature>
<protein>
    <recommendedName>
        <fullName evidence="4">Carotenoid biosynthesis protein</fullName>
    </recommendedName>
</protein>
<name>A0A231H8Z7_9NOCA</name>
<keyword evidence="3" id="KW-1185">Reference proteome</keyword>
<feature type="transmembrane region" description="Helical" evidence="1">
    <location>
        <begin position="196"/>
        <end position="218"/>
    </location>
</feature>
<dbReference type="Proteomes" id="UP000215506">
    <property type="component" value="Unassembled WGS sequence"/>
</dbReference>
<proteinExistence type="predicted"/>
<dbReference type="RefSeq" id="WP_143859998.1">
    <property type="nucleotide sequence ID" value="NZ_NGAF01000005.1"/>
</dbReference>